<dbReference type="AlphaFoldDB" id="A0A1A9Z8N5"/>
<keyword evidence="1" id="KW-0472">Membrane</keyword>
<keyword evidence="1" id="KW-0812">Transmembrane</keyword>
<organism evidence="2 3">
    <name type="scientific">Glossina pallidipes</name>
    <name type="common">Tsetse fly</name>
    <dbReference type="NCBI Taxonomy" id="7398"/>
    <lineage>
        <taxon>Eukaryota</taxon>
        <taxon>Metazoa</taxon>
        <taxon>Ecdysozoa</taxon>
        <taxon>Arthropoda</taxon>
        <taxon>Hexapoda</taxon>
        <taxon>Insecta</taxon>
        <taxon>Pterygota</taxon>
        <taxon>Neoptera</taxon>
        <taxon>Endopterygota</taxon>
        <taxon>Diptera</taxon>
        <taxon>Brachycera</taxon>
        <taxon>Muscomorpha</taxon>
        <taxon>Hippoboscoidea</taxon>
        <taxon>Glossinidae</taxon>
        <taxon>Glossina</taxon>
    </lineage>
</organism>
<dbReference type="Proteomes" id="UP000092445">
    <property type="component" value="Unassembled WGS sequence"/>
</dbReference>
<sequence>MQCSLCVDLQAGWHLVPTTFLLCCNRDVISDEKIQAMSGQTYLLTVHCLQLHYHCYMLDLFLHSDLEKGFHRLLVAARVRDVIVLILKLVSVTIVLTVSVGVIIVVLAVAASVEYVVFPMNFVAVSMVLSTVAVVVVIVVIQNDVVGLVGRDVVGVGNGMYREELPDSISGGIPTDGDIVPKIFRDCYQNTHLLLLRSLMLRLVVRFKGIRRSIPLGLPTMTSELAVITSPGRMAMPPFCNGWKSVYRHLHGSKT</sequence>
<evidence type="ECO:0000313" key="2">
    <source>
        <dbReference type="EnsemblMetazoa" id="GPAI007094-PA"/>
    </source>
</evidence>
<dbReference type="EnsemblMetazoa" id="GPAI007094-RA">
    <property type="protein sequence ID" value="GPAI007094-PA"/>
    <property type="gene ID" value="GPAI007094"/>
</dbReference>
<evidence type="ECO:0000256" key="1">
    <source>
        <dbReference type="SAM" id="Phobius"/>
    </source>
</evidence>
<reference evidence="3" key="1">
    <citation type="submission" date="2014-03" db="EMBL/GenBank/DDBJ databases">
        <authorList>
            <person name="Aksoy S."/>
            <person name="Warren W."/>
            <person name="Wilson R.K."/>
        </authorList>
    </citation>
    <scope>NUCLEOTIDE SEQUENCE [LARGE SCALE GENOMIC DNA]</scope>
    <source>
        <strain evidence="3">IAEA</strain>
    </source>
</reference>
<keyword evidence="3" id="KW-1185">Reference proteome</keyword>
<dbReference type="VEuPathDB" id="VectorBase:GPAI007094"/>
<name>A0A1A9Z8N5_GLOPL</name>
<proteinExistence type="predicted"/>
<reference evidence="2" key="2">
    <citation type="submission" date="2020-05" db="UniProtKB">
        <authorList>
            <consortium name="EnsemblMetazoa"/>
        </authorList>
    </citation>
    <scope>IDENTIFICATION</scope>
    <source>
        <strain evidence="2">IAEA</strain>
    </source>
</reference>
<feature type="transmembrane region" description="Helical" evidence="1">
    <location>
        <begin position="122"/>
        <end position="141"/>
    </location>
</feature>
<evidence type="ECO:0000313" key="3">
    <source>
        <dbReference type="Proteomes" id="UP000092445"/>
    </source>
</evidence>
<feature type="transmembrane region" description="Helical" evidence="1">
    <location>
        <begin position="82"/>
        <end position="110"/>
    </location>
</feature>
<keyword evidence="1" id="KW-1133">Transmembrane helix</keyword>
<accession>A0A1A9Z8N5</accession>
<protein>
    <submittedName>
        <fullName evidence="2">Uncharacterized protein</fullName>
    </submittedName>
</protein>